<dbReference type="InterPro" id="IPR013653">
    <property type="entry name" value="GCN5-like_dom"/>
</dbReference>
<dbReference type="SUPFAM" id="SSF55729">
    <property type="entry name" value="Acyl-CoA N-acyltransferases (Nat)"/>
    <property type="match status" value="1"/>
</dbReference>
<dbReference type="Gene3D" id="3.40.630.30">
    <property type="match status" value="1"/>
</dbReference>
<protein>
    <recommendedName>
        <fullName evidence="1">N-acetyltransferase domain-containing protein</fullName>
    </recommendedName>
</protein>
<reference evidence="2 3" key="1">
    <citation type="submission" date="2019-03" db="EMBL/GenBank/DDBJ databases">
        <title>Genomic Encyclopedia of Type Strains, Phase IV (KMG-IV): sequencing the most valuable type-strain genomes for metagenomic binning, comparative biology and taxonomic classification.</title>
        <authorList>
            <person name="Goeker M."/>
        </authorList>
    </citation>
    <scope>NUCLEOTIDE SEQUENCE [LARGE SCALE GENOMIC DNA]</scope>
    <source>
        <strain evidence="2 3">DSM 25894</strain>
    </source>
</reference>
<organism evidence="2 3">
    <name type="scientific">Melghiribacillus thermohalophilus</name>
    <dbReference type="NCBI Taxonomy" id="1324956"/>
    <lineage>
        <taxon>Bacteria</taxon>
        <taxon>Bacillati</taxon>
        <taxon>Bacillota</taxon>
        <taxon>Bacilli</taxon>
        <taxon>Bacillales</taxon>
        <taxon>Bacillaceae</taxon>
        <taxon>Melghiribacillus</taxon>
    </lineage>
</organism>
<proteinExistence type="predicted"/>
<keyword evidence="3" id="KW-1185">Reference proteome</keyword>
<sequence>MRWMKYERATEFDRKVKPLLLKHEACHNLPIGVLNRLLNQHDLGDILMATVENKQKILGSFFMTPPHHLIVTFHDADQIARTAEFAAKKLAASKVKIPSLIGEKHQVSVFAESWKKISGQDYKLGMKQRIYQLSEVEDIPESEGSMRMATKEDLSFLEDWVLAFNRETPERPLSREEAAQLAEHRVQEGSLYLWEVKHKPVAMAARTRKTDHGQTVSLVYTPIEERKKGYASSLVKHLSREILNDYTFCFLYTDLANPTSNKIYTRIGYQPVCDSLVLEIVDD</sequence>
<evidence type="ECO:0000313" key="3">
    <source>
        <dbReference type="Proteomes" id="UP000294650"/>
    </source>
</evidence>
<gene>
    <name evidence="2" type="ORF">EDD68_11223</name>
</gene>
<dbReference type="InterPro" id="IPR000182">
    <property type="entry name" value="GNAT_dom"/>
</dbReference>
<dbReference type="PROSITE" id="PS51186">
    <property type="entry name" value="GNAT"/>
    <property type="match status" value="1"/>
</dbReference>
<evidence type="ECO:0000313" key="2">
    <source>
        <dbReference type="EMBL" id="TCT20895.1"/>
    </source>
</evidence>
<dbReference type="Pfam" id="PF08445">
    <property type="entry name" value="FR47"/>
    <property type="match status" value="1"/>
</dbReference>
<dbReference type="EMBL" id="SMAN01000012">
    <property type="protein sequence ID" value="TCT20895.1"/>
    <property type="molecule type" value="Genomic_DNA"/>
</dbReference>
<accession>A0A4R3MX63</accession>
<dbReference type="GO" id="GO:0016747">
    <property type="term" value="F:acyltransferase activity, transferring groups other than amino-acyl groups"/>
    <property type="evidence" value="ECO:0007669"/>
    <property type="project" value="InterPro"/>
</dbReference>
<comment type="caution">
    <text evidence="2">The sequence shown here is derived from an EMBL/GenBank/DDBJ whole genome shotgun (WGS) entry which is preliminary data.</text>
</comment>
<feature type="domain" description="N-acetyltransferase" evidence="1">
    <location>
        <begin position="144"/>
        <end position="283"/>
    </location>
</feature>
<dbReference type="Proteomes" id="UP000294650">
    <property type="component" value="Unassembled WGS sequence"/>
</dbReference>
<dbReference type="InterPro" id="IPR016181">
    <property type="entry name" value="Acyl_CoA_acyltransferase"/>
</dbReference>
<dbReference type="AlphaFoldDB" id="A0A4R3MX63"/>
<evidence type="ECO:0000259" key="1">
    <source>
        <dbReference type="PROSITE" id="PS51186"/>
    </source>
</evidence>
<name>A0A4R3MX63_9BACI</name>
<dbReference type="RefSeq" id="WP_165902124.1">
    <property type="nucleotide sequence ID" value="NZ_SMAN01000012.1"/>
</dbReference>